<keyword evidence="2" id="KW-0812">Transmembrane</keyword>
<dbReference type="RefSeq" id="WP_181470511.1">
    <property type="nucleotide sequence ID" value="NZ_JACEFG010000001.1"/>
</dbReference>
<sequence length="258" mass="29164">MRMEWTRNQFFTLLITIVVVVGISFIMYQFFYLPEKKEVTQLEETVATESQLLQVLEQEQSEEEEVISLATSREVQSKLPVLKAPDQMLLALERAESVSNSFIESIAVNSSAVLTPEEEPSSLDVDSDIGEDEGPVTDVDPEVEQTEAPLPVGVSSMTFDLSVASQNFTDLMSFLSEVMDSSRIVSIESVSFNDDRIIEGELTYFFYFVTLSAYYYPGLDELEDELPEYHYNTESNKQNPFPYGDGETNLNEAEQSEN</sequence>
<reference evidence="3 4" key="1">
    <citation type="journal article" date="2004" name="Extremophiles">
        <title>Halobacillus locisalis sp. nov., a halophilic bacterium isolated from a marine solar saltern of the Yellow Sea in Korea.</title>
        <authorList>
            <person name="Yoon J.H."/>
            <person name="Kang K.H."/>
            <person name="Oh T.K."/>
            <person name="Park Y.H."/>
        </authorList>
    </citation>
    <scope>NUCLEOTIDE SEQUENCE [LARGE SCALE GENOMIC DNA]</scope>
    <source>
        <strain evidence="3 4">KCTC 3788</strain>
    </source>
</reference>
<evidence type="ECO:0000313" key="3">
    <source>
        <dbReference type="EMBL" id="MBA2173447.1"/>
    </source>
</evidence>
<dbReference type="AlphaFoldDB" id="A0A838CMX3"/>
<name>A0A838CMX3_9BACI</name>
<keyword evidence="2" id="KW-1133">Transmembrane helix</keyword>
<proteinExistence type="predicted"/>
<dbReference type="EMBL" id="JACEFG010000001">
    <property type="protein sequence ID" value="MBA2173447.1"/>
    <property type="molecule type" value="Genomic_DNA"/>
</dbReference>
<gene>
    <name evidence="3" type="ORF">H0266_00890</name>
</gene>
<keyword evidence="2" id="KW-0472">Membrane</keyword>
<evidence type="ECO:0000256" key="2">
    <source>
        <dbReference type="SAM" id="Phobius"/>
    </source>
</evidence>
<organism evidence="3 4">
    <name type="scientific">Halobacillus locisalis</name>
    <dbReference type="NCBI Taxonomy" id="220753"/>
    <lineage>
        <taxon>Bacteria</taxon>
        <taxon>Bacillati</taxon>
        <taxon>Bacillota</taxon>
        <taxon>Bacilli</taxon>
        <taxon>Bacillales</taxon>
        <taxon>Bacillaceae</taxon>
        <taxon>Halobacillus</taxon>
    </lineage>
</organism>
<evidence type="ECO:0008006" key="5">
    <source>
        <dbReference type="Google" id="ProtNLM"/>
    </source>
</evidence>
<accession>A0A838CMX3</accession>
<keyword evidence="4" id="KW-1185">Reference proteome</keyword>
<feature type="region of interest" description="Disordered" evidence="1">
    <location>
        <begin position="114"/>
        <end position="139"/>
    </location>
</feature>
<evidence type="ECO:0000313" key="4">
    <source>
        <dbReference type="Proteomes" id="UP000571017"/>
    </source>
</evidence>
<feature type="compositionally biased region" description="Acidic residues" evidence="1">
    <location>
        <begin position="116"/>
        <end position="139"/>
    </location>
</feature>
<comment type="caution">
    <text evidence="3">The sequence shown here is derived from an EMBL/GenBank/DDBJ whole genome shotgun (WGS) entry which is preliminary data.</text>
</comment>
<dbReference type="Proteomes" id="UP000571017">
    <property type="component" value="Unassembled WGS sequence"/>
</dbReference>
<evidence type="ECO:0000256" key="1">
    <source>
        <dbReference type="SAM" id="MobiDB-lite"/>
    </source>
</evidence>
<protein>
    <recommendedName>
        <fullName evidence="5">Type IV pilus assembly protein PilO</fullName>
    </recommendedName>
</protein>
<feature type="region of interest" description="Disordered" evidence="1">
    <location>
        <begin position="231"/>
        <end position="258"/>
    </location>
</feature>
<feature type="compositionally biased region" description="Polar residues" evidence="1">
    <location>
        <begin position="248"/>
        <end position="258"/>
    </location>
</feature>
<feature type="transmembrane region" description="Helical" evidence="2">
    <location>
        <begin position="12"/>
        <end position="31"/>
    </location>
</feature>